<evidence type="ECO:0000313" key="4">
    <source>
        <dbReference type="Proteomes" id="UP000297299"/>
    </source>
</evidence>
<keyword evidence="4" id="KW-1185">Reference proteome</keyword>
<evidence type="ECO:0000256" key="1">
    <source>
        <dbReference type="SAM" id="Coils"/>
    </source>
</evidence>
<comment type="caution">
    <text evidence="3">The sequence shown here is derived from an EMBL/GenBank/DDBJ whole genome shotgun (WGS) entry which is preliminary data.</text>
</comment>
<dbReference type="EMBL" id="PHWZ01000029">
    <property type="protein sequence ID" value="TEY82433.1"/>
    <property type="molecule type" value="Genomic_DNA"/>
</dbReference>
<dbReference type="Proteomes" id="UP000297299">
    <property type="component" value="Unassembled WGS sequence"/>
</dbReference>
<feature type="region of interest" description="Disordered" evidence="2">
    <location>
        <begin position="462"/>
        <end position="520"/>
    </location>
</feature>
<reference evidence="3 4" key="1">
    <citation type="submission" date="2017-11" db="EMBL/GenBank/DDBJ databases">
        <title>Comparative genomics of Botrytis spp.</title>
        <authorList>
            <person name="Valero-Jimenez C.A."/>
            <person name="Tapia P."/>
            <person name="Veloso J."/>
            <person name="Silva-Moreno E."/>
            <person name="Staats M."/>
            <person name="Valdes J.H."/>
            <person name="Van Kan J.A.L."/>
        </authorList>
    </citation>
    <scope>NUCLEOTIDE SEQUENCE [LARGE SCALE GENOMIC DNA]</scope>
    <source>
        <strain evidence="3 4">MUCL2830</strain>
    </source>
</reference>
<feature type="region of interest" description="Disordered" evidence="2">
    <location>
        <begin position="99"/>
        <end position="160"/>
    </location>
</feature>
<dbReference type="STRING" id="38488.A0A4Y8DG92"/>
<feature type="compositionally biased region" description="Polar residues" evidence="2">
    <location>
        <begin position="487"/>
        <end position="520"/>
    </location>
</feature>
<accession>A0A4Y8DG92</accession>
<sequence>MDTIMKGTNDANKQRDHHTNVFKDAAAAPKAAVVFTDIVEISSDDGSSEDSINGDNDQENVDKQLINNAKQTDGTQTAKTGNLKPVEGIVDKRLGKSYPRVQGGKISKTTKDQSTAQKVVPCRADSSVEPTRPDQLHVPKPQCKDAKSGRGQIPEYPRSRGSKGVVYTEKALNSKVLPKYKANPHGYYSQRESNLPFLPFILQITILRSLQTALESMCYRFAQKWLPKIIDANIWECPENVELNLWWGVICQCQIPVEAIAQEARCSLNTLFIRVTGIRHLAVHRLTQVAISSIKSMIGDAMEIAHIFRDDIFVLKFNLWQEKLDYCLEVYRKASGKPIIVRRLDAIKTLKEDNAVDQDKVQKEIFALKAELLKKEQKMEQLRKEYSAHLRSETDTIELARIGGKLNDQEIKQLGDFKHLEECFTLNFDRNAPNPEPAEDFSGELIALSKVGYMDFRNRYLPPRQSNGGGPITNGGNRLDNNAGLMSGNTRVDTNGPMNGQRTASGPVSTSHIGQPTSATAVIVDLTEEDDDAMVE</sequence>
<evidence type="ECO:0000256" key="2">
    <source>
        <dbReference type="SAM" id="MobiDB-lite"/>
    </source>
</evidence>
<keyword evidence="1" id="KW-0175">Coiled coil</keyword>
<name>A0A4Y8DG92_9HELO</name>
<feature type="coiled-coil region" evidence="1">
    <location>
        <begin position="365"/>
        <end position="392"/>
    </location>
</feature>
<protein>
    <submittedName>
        <fullName evidence="3">Uncharacterized protein</fullName>
    </submittedName>
</protein>
<proteinExistence type="predicted"/>
<gene>
    <name evidence="3" type="ORF">BOTCAL_0029g00210</name>
</gene>
<feature type="compositionally biased region" description="Basic and acidic residues" evidence="2">
    <location>
        <begin position="131"/>
        <end position="148"/>
    </location>
</feature>
<organism evidence="3 4">
    <name type="scientific">Botryotinia calthae</name>
    <dbReference type="NCBI Taxonomy" id="38488"/>
    <lineage>
        <taxon>Eukaryota</taxon>
        <taxon>Fungi</taxon>
        <taxon>Dikarya</taxon>
        <taxon>Ascomycota</taxon>
        <taxon>Pezizomycotina</taxon>
        <taxon>Leotiomycetes</taxon>
        <taxon>Helotiales</taxon>
        <taxon>Sclerotiniaceae</taxon>
        <taxon>Botryotinia</taxon>
    </lineage>
</organism>
<evidence type="ECO:0000313" key="3">
    <source>
        <dbReference type="EMBL" id="TEY82433.1"/>
    </source>
</evidence>
<dbReference type="AlphaFoldDB" id="A0A4Y8DG92"/>
<dbReference type="OrthoDB" id="5324651at2759"/>